<proteinExistence type="predicted"/>
<keyword evidence="3" id="KW-1185">Reference proteome</keyword>
<name>A0A1M4Z5J0_9RHOB</name>
<sequence length="151" mass="16188">MEFRADSADTETPAARDPFTKSERVARWSLGLALTPIGFGALILMHGINDHLLIGLAVTSAPVALIFLGSKMLEKSDEVARTIIRYGSILALIIQIALLLLGFVVLVTLPTSLIGLACCIGIFRELNSKNRKARKMVNSSLNANGSPTTNP</sequence>
<gene>
    <name evidence="2" type="ORF">SAMN05444273_10452</name>
</gene>
<dbReference type="AlphaFoldDB" id="A0A1M4Z5J0"/>
<evidence type="ECO:0000256" key="1">
    <source>
        <dbReference type="SAM" id="Phobius"/>
    </source>
</evidence>
<reference evidence="3" key="1">
    <citation type="submission" date="2016-11" db="EMBL/GenBank/DDBJ databases">
        <authorList>
            <person name="Varghese N."/>
            <person name="Submissions S."/>
        </authorList>
    </citation>
    <scope>NUCLEOTIDE SEQUENCE [LARGE SCALE GENOMIC DNA]</scope>
    <source>
        <strain evidence="3">DSM 100566</strain>
    </source>
</reference>
<feature type="transmembrane region" description="Helical" evidence="1">
    <location>
        <begin position="25"/>
        <end position="45"/>
    </location>
</feature>
<dbReference type="EMBL" id="FQUV01000004">
    <property type="protein sequence ID" value="SHF13343.1"/>
    <property type="molecule type" value="Genomic_DNA"/>
</dbReference>
<dbReference type="OrthoDB" id="9830591at2"/>
<keyword evidence="1" id="KW-0812">Transmembrane</keyword>
<accession>A0A1M4Z5J0</accession>
<dbReference type="STRING" id="1486859.SAMN05444273_10452"/>
<organism evidence="2 3">
    <name type="scientific">Litoreibacter ascidiaceicola</name>
    <dbReference type="NCBI Taxonomy" id="1486859"/>
    <lineage>
        <taxon>Bacteria</taxon>
        <taxon>Pseudomonadati</taxon>
        <taxon>Pseudomonadota</taxon>
        <taxon>Alphaproteobacteria</taxon>
        <taxon>Rhodobacterales</taxon>
        <taxon>Roseobacteraceae</taxon>
        <taxon>Litoreibacter</taxon>
    </lineage>
</organism>
<dbReference type="Proteomes" id="UP000184144">
    <property type="component" value="Unassembled WGS sequence"/>
</dbReference>
<feature type="transmembrane region" description="Helical" evidence="1">
    <location>
        <begin position="51"/>
        <end position="70"/>
    </location>
</feature>
<evidence type="ECO:0000313" key="3">
    <source>
        <dbReference type="Proteomes" id="UP000184144"/>
    </source>
</evidence>
<dbReference type="RefSeq" id="WP_073143082.1">
    <property type="nucleotide sequence ID" value="NZ_FQUV01000004.1"/>
</dbReference>
<keyword evidence="1" id="KW-0472">Membrane</keyword>
<keyword evidence="1" id="KW-1133">Transmembrane helix</keyword>
<evidence type="ECO:0000313" key="2">
    <source>
        <dbReference type="EMBL" id="SHF13343.1"/>
    </source>
</evidence>
<feature type="transmembrane region" description="Helical" evidence="1">
    <location>
        <begin position="107"/>
        <end position="126"/>
    </location>
</feature>
<protein>
    <submittedName>
        <fullName evidence="2">Uncharacterized protein</fullName>
    </submittedName>
</protein>
<feature type="transmembrane region" description="Helical" evidence="1">
    <location>
        <begin position="82"/>
        <end position="101"/>
    </location>
</feature>